<keyword evidence="7" id="KW-0186">Copper</keyword>
<keyword evidence="13" id="KW-1185">Reference proteome</keyword>
<dbReference type="GO" id="GO:0042597">
    <property type="term" value="C:periplasmic space"/>
    <property type="evidence" value="ECO:0007669"/>
    <property type="project" value="InterPro"/>
</dbReference>
<keyword evidence="4" id="KW-0479">Metal-binding</keyword>
<feature type="transmembrane region" description="Helical" evidence="9">
    <location>
        <begin position="354"/>
        <end position="375"/>
    </location>
</feature>
<evidence type="ECO:0000256" key="9">
    <source>
        <dbReference type="SAM" id="Phobius"/>
    </source>
</evidence>
<organism evidence="12 13">
    <name type="scientific">Falsibacillus pallidus</name>
    <dbReference type="NCBI Taxonomy" id="493781"/>
    <lineage>
        <taxon>Bacteria</taxon>
        <taxon>Bacillati</taxon>
        <taxon>Bacillota</taxon>
        <taxon>Bacilli</taxon>
        <taxon>Bacillales</taxon>
        <taxon>Bacillaceae</taxon>
        <taxon>Falsibacillus</taxon>
    </lineage>
</organism>
<dbReference type="AlphaFoldDB" id="A0A370G7Y2"/>
<dbReference type="InterPro" id="IPR008457">
    <property type="entry name" value="Cu-R_CopD_dom"/>
</dbReference>
<evidence type="ECO:0000259" key="10">
    <source>
        <dbReference type="Pfam" id="PF04234"/>
    </source>
</evidence>
<feature type="transmembrane region" description="Helical" evidence="9">
    <location>
        <begin position="390"/>
        <end position="410"/>
    </location>
</feature>
<sequence length="533" mass="59122">MRIHKGRLWLLLLSLLVIFNLLTPKSADAHAVLLSASPSENSTLKTAPDQIILTFNERLESSLYEIKVKDSNGKEADSSKALLSKNHHQMSLKLPPLKNGVYSVTYRATSQDGHPVGSTYVFSIGKPLSDSDKSQILGSTGSSSPFGLVWFFRSIYYVSLLLLTGWLAWRIISPDSFITMPNEKKWLMRMKWFYLYMMIIIGIGPNADVLLSGHSLNVNNLIPFFTGTAFGITWGLSLIISIAGLWIGGKSKWFDGFWILSLLALEGVNGHANTTVPKIFGITFDIVHLGSAAIWTGGLFYILIFWKSHREQAKKFIPRFSQGALASMILLFLTGGILTLMLAGDTSYLTKDLWGILLLSKIGLACVVLIIGAVLRKKVATIQENGFRKWFWADLTLMILITAIVGGLTYTSPLPENKPIEWASTQNGFKVSTNAAPAQPGISSHIQVKIDTPDGRNPNDVQLVLKPLGKEETEPIQVPLKSDKNTGNSFLYSADGIYFPAPGDWQMEIIVYDSKDNYSVFKKEFTLYEINTQ</sequence>
<feature type="transmembrane region" description="Helical" evidence="9">
    <location>
        <begin position="324"/>
        <end position="342"/>
    </location>
</feature>
<dbReference type="RefSeq" id="WP_114746673.1">
    <property type="nucleotide sequence ID" value="NZ_QQAY01000014.1"/>
</dbReference>
<comment type="caution">
    <text evidence="12">The sequence shown here is derived from an EMBL/GenBank/DDBJ whole genome shotgun (WGS) entry which is preliminary data.</text>
</comment>
<keyword evidence="2" id="KW-1003">Cell membrane</keyword>
<dbReference type="PANTHER" id="PTHR34820">
    <property type="entry name" value="INNER MEMBRANE PROTEIN YEBZ"/>
    <property type="match status" value="1"/>
</dbReference>
<feature type="domain" description="CopC" evidence="10">
    <location>
        <begin position="30"/>
        <end position="124"/>
    </location>
</feature>
<evidence type="ECO:0000256" key="7">
    <source>
        <dbReference type="ARBA" id="ARBA00023008"/>
    </source>
</evidence>
<keyword evidence="3 9" id="KW-0812">Transmembrane</keyword>
<comment type="subcellular location">
    <subcellularLocation>
        <location evidence="1">Cell membrane</location>
        <topology evidence="1">Multi-pass membrane protein</topology>
    </subcellularLocation>
</comment>
<dbReference type="Pfam" id="PF04234">
    <property type="entry name" value="CopC"/>
    <property type="match status" value="1"/>
</dbReference>
<feature type="transmembrane region" description="Helical" evidence="9">
    <location>
        <begin position="193"/>
        <end position="212"/>
    </location>
</feature>
<dbReference type="InterPro" id="IPR007348">
    <property type="entry name" value="CopC_dom"/>
</dbReference>
<dbReference type="GO" id="GO:0005886">
    <property type="term" value="C:plasma membrane"/>
    <property type="evidence" value="ECO:0007669"/>
    <property type="project" value="UniProtKB-SubCell"/>
</dbReference>
<dbReference type="InterPro" id="IPR014756">
    <property type="entry name" value="Ig_E-set"/>
</dbReference>
<dbReference type="Pfam" id="PF05425">
    <property type="entry name" value="CopD"/>
    <property type="match status" value="1"/>
</dbReference>
<dbReference type="PANTHER" id="PTHR34820:SF4">
    <property type="entry name" value="INNER MEMBRANE PROTEIN YEBZ"/>
    <property type="match status" value="1"/>
</dbReference>
<protein>
    <submittedName>
        <fullName evidence="12">Copper transport protein</fullName>
    </submittedName>
</protein>
<feature type="transmembrane region" description="Helical" evidence="9">
    <location>
        <begin position="224"/>
        <end position="246"/>
    </location>
</feature>
<feature type="transmembrane region" description="Helical" evidence="9">
    <location>
        <begin position="253"/>
        <end position="273"/>
    </location>
</feature>
<dbReference type="OrthoDB" id="2353937at2"/>
<evidence type="ECO:0000256" key="1">
    <source>
        <dbReference type="ARBA" id="ARBA00004651"/>
    </source>
</evidence>
<keyword evidence="6 9" id="KW-1133">Transmembrane helix</keyword>
<accession>A0A370G7Y2</accession>
<reference evidence="12 13" key="1">
    <citation type="submission" date="2018-07" db="EMBL/GenBank/DDBJ databases">
        <title>Genomic Encyclopedia of Type Strains, Phase IV (KMG-IV): sequencing the most valuable type-strain genomes for metagenomic binning, comparative biology and taxonomic classification.</title>
        <authorList>
            <person name="Goeker M."/>
        </authorList>
    </citation>
    <scope>NUCLEOTIDE SEQUENCE [LARGE SCALE GENOMIC DNA]</scope>
    <source>
        <strain evidence="12 13">DSM 25281</strain>
    </source>
</reference>
<dbReference type="InterPro" id="IPR032694">
    <property type="entry name" value="CopC/D"/>
</dbReference>
<evidence type="ECO:0000256" key="5">
    <source>
        <dbReference type="ARBA" id="ARBA00022729"/>
    </source>
</evidence>
<feature type="domain" description="Copper resistance protein D" evidence="11">
    <location>
        <begin position="316"/>
        <end position="408"/>
    </location>
</feature>
<evidence type="ECO:0000313" key="12">
    <source>
        <dbReference type="EMBL" id="RDI39905.1"/>
    </source>
</evidence>
<dbReference type="InterPro" id="IPR014755">
    <property type="entry name" value="Cu-Rt/internalin_Ig-like"/>
</dbReference>
<dbReference type="EMBL" id="QQAY01000014">
    <property type="protein sequence ID" value="RDI39905.1"/>
    <property type="molecule type" value="Genomic_DNA"/>
</dbReference>
<proteinExistence type="predicted"/>
<name>A0A370G7Y2_9BACI</name>
<dbReference type="GO" id="GO:0046688">
    <property type="term" value="P:response to copper ion"/>
    <property type="evidence" value="ECO:0007669"/>
    <property type="project" value="InterPro"/>
</dbReference>
<dbReference type="GO" id="GO:0005507">
    <property type="term" value="F:copper ion binding"/>
    <property type="evidence" value="ECO:0007669"/>
    <property type="project" value="InterPro"/>
</dbReference>
<keyword evidence="5" id="KW-0732">Signal</keyword>
<evidence type="ECO:0000313" key="13">
    <source>
        <dbReference type="Proteomes" id="UP000255326"/>
    </source>
</evidence>
<dbReference type="GO" id="GO:0006825">
    <property type="term" value="P:copper ion transport"/>
    <property type="evidence" value="ECO:0007669"/>
    <property type="project" value="InterPro"/>
</dbReference>
<feature type="transmembrane region" description="Helical" evidence="9">
    <location>
        <begin position="154"/>
        <end position="172"/>
    </location>
</feature>
<evidence type="ECO:0000256" key="6">
    <source>
        <dbReference type="ARBA" id="ARBA00022989"/>
    </source>
</evidence>
<feature type="transmembrane region" description="Helical" evidence="9">
    <location>
        <begin position="279"/>
        <end position="304"/>
    </location>
</feature>
<dbReference type="SUPFAM" id="SSF81296">
    <property type="entry name" value="E set domains"/>
    <property type="match status" value="1"/>
</dbReference>
<keyword evidence="8 9" id="KW-0472">Membrane</keyword>
<evidence type="ECO:0000256" key="3">
    <source>
        <dbReference type="ARBA" id="ARBA00022692"/>
    </source>
</evidence>
<gene>
    <name evidence="12" type="ORF">DFR59_11463</name>
</gene>
<dbReference type="Gene3D" id="2.60.40.1220">
    <property type="match status" value="1"/>
</dbReference>
<evidence type="ECO:0000259" key="11">
    <source>
        <dbReference type="Pfam" id="PF05425"/>
    </source>
</evidence>
<evidence type="ECO:0000256" key="4">
    <source>
        <dbReference type="ARBA" id="ARBA00022723"/>
    </source>
</evidence>
<evidence type="ECO:0000256" key="8">
    <source>
        <dbReference type="ARBA" id="ARBA00023136"/>
    </source>
</evidence>
<evidence type="ECO:0000256" key="2">
    <source>
        <dbReference type="ARBA" id="ARBA00022475"/>
    </source>
</evidence>
<dbReference type="Proteomes" id="UP000255326">
    <property type="component" value="Unassembled WGS sequence"/>
</dbReference>